<dbReference type="InterPro" id="IPR036465">
    <property type="entry name" value="vWFA_dom_sf"/>
</dbReference>
<dbReference type="Pfam" id="PF13519">
    <property type="entry name" value="VWA_2"/>
    <property type="match status" value="1"/>
</dbReference>
<feature type="domain" description="Aerotolerance regulator N-terminal" evidence="2">
    <location>
        <begin position="13"/>
        <end position="78"/>
    </location>
</feature>
<evidence type="ECO:0000313" key="4">
    <source>
        <dbReference type="EMBL" id="MET3655943.1"/>
    </source>
</evidence>
<dbReference type="PANTHER" id="PTHR37464:SF1">
    <property type="entry name" value="BLL2463 PROTEIN"/>
    <property type="match status" value="1"/>
</dbReference>
<feature type="transmembrane region" description="Helical" evidence="1">
    <location>
        <begin position="59"/>
        <end position="80"/>
    </location>
</feature>
<organism evidence="4 5">
    <name type="scientific">Sporosarcina psychrophila</name>
    <name type="common">Bacillus psychrophilus</name>
    <dbReference type="NCBI Taxonomy" id="1476"/>
    <lineage>
        <taxon>Bacteria</taxon>
        <taxon>Bacillati</taxon>
        <taxon>Bacillota</taxon>
        <taxon>Bacilli</taxon>
        <taxon>Bacillales</taxon>
        <taxon>Caryophanaceae</taxon>
        <taxon>Sporosarcina</taxon>
    </lineage>
</organism>
<dbReference type="SUPFAM" id="SSF53300">
    <property type="entry name" value="vWA-like"/>
    <property type="match status" value="1"/>
</dbReference>
<evidence type="ECO:0000259" key="2">
    <source>
        <dbReference type="Pfam" id="PF07584"/>
    </source>
</evidence>
<dbReference type="InterPro" id="IPR002035">
    <property type="entry name" value="VWF_A"/>
</dbReference>
<comment type="caution">
    <text evidence="4">The sequence shown here is derived from an EMBL/GenBank/DDBJ whole genome shotgun (WGS) entry which is preliminary data.</text>
</comment>
<dbReference type="PANTHER" id="PTHR37464">
    <property type="entry name" value="BLL2463 PROTEIN"/>
    <property type="match status" value="1"/>
</dbReference>
<evidence type="ECO:0000256" key="1">
    <source>
        <dbReference type="SAM" id="Phobius"/>
    </source>
</evidence>
<sequence length="586" mass="64917">MGFDKLVNGWTVVFPLAVLLYYFFRKRYETTTISSTLFWEQSMRETRVSPYLKNLQRNALFYLQMAALLLIVFILLGPYLTKEEAVGGHTILIVDTSATMLASNEGTSLFARNQEAMKELVASRPGEPITIMTTGKEPIVVIREETDGEAIMTAIDKLTVTYEHEYMERAIEFAKSITTTGAAIHIYTDSLDRATFSEGESAIAWTIHGDENPKINVSIDKFGAVKTPEGTEAIIRITNDSDDTQIGAVHIKDLQTGNLLIDEAFSIDGGEEVLLSFKELPESKLLSAEIVVEDDYEVDNTAYVLLGNETGEAVVDGHLHELVKRAFEAVGLTVTTGSTTEMLAAQEESIIVTNDVSFLKKGTKPVIIVGRNDKSTEPVAGAVQNTSDPLFTVANISDVYVSALYPSFKSYTTIATVGDKPFIQKSKRGDIVILADIELTDWPLHPSFPLFVWSTVELLRSETDSLGLFVPNERKAVLSGRTENGLEIYTIDDEYFTTITDGSSFIAPTRPGIYKALDGGVEKMFAVQLEKSEKELVQGSSYQIGHAENVKGNEEGKNRIGWLFLVPLLLLLLIEWEVQRRRGYPN</sequence>
<keyword evidence="5" id="KW-1185">Reference proteome</keyword>
<keyword evidence="1" id="KW-0472">Membrane</keyword>
<evidence type="ECO:0000259" key="3">
    <source>
        <dbReference type="Pfam" id="PF13519"/>
    </source>
</evidence>
<accession>A0ABV2K7F2</accession>
<dbReference type="Gene3D" id="3.40.50.410">
    <property type="entry name" value="von Willebrand factor, type A domain"/>
    <property type="match status" value="1"/>
</dbReference>
<keyword evidence="1" id="KW-1133">Transmembrane helix</keyword>
<name>A0ABV2K7F2_SPOPS</name>
<gene>
    <name evidence="4" type="ORF">ABIC55_001027</name>
</gene>
<dbReference type="RefSeq" id="WP_354312395.1">
    <property type="nucleotide sequence ID" value="NZ_JBEPME010000001.1"/>
</dbReference>
<dbReference type="Pfam" id="PF07584">
    <property type="entry name" value="BatA"/>
    <property type="match status" value="1"/>
</dbReference>
<protein>
    <recommendedName>
        <fullName evidence="6">VWFA domain-containing protein</fullName>
    </recommendedName>
</protein>
<proteinExistence type="predicted"/>
<evidence type="ECO:0008006" key="6">
    <source>
        <dbReference type="Google" id="ProtNLM"/>
    </source>
</evidence>
<keyword evidence="1" id="KW-0812">Transmembrane</keyword>
<dbReference type="Proteomes" id="UP001549104">
    <property type="component" value="Unassembled WGS sequence"/>
</dbReference>
<feature type="domain" description="VWFA" evidence="3">
    <location>
        <begin position="90"/>
        <end position="189"/>
    </location>
</feature>
<reference evidence="4 5" key="1">
    <citation type="submission" date="2024-06" db="EMBL/GenBank/DDBJ databases">
        <title>Sorghum-associated microbial communities from plants grown in Nebraska, USA.</title>
        <authorList>
            <person name="Schachtman D."/>
        </authorList>
    </citation>
    <scope>NUCLEOTIDE SEQUENCE [LARGE SCALE GENOMIC DNA]</scope>
    <source>
        <strain evidence="4 5">1288</strain>
    </source>
</reference>
<dbReference type="EMBL" id="JBEPME010000001">
    <property type="protein sequence ID" value="MET3655943.1"/>
    <property type="molecule type" value="Genomic_DNA"/>
</dbReference>
<evidence type="ECO:0000313" key="5">
    <source>
        <dbReference type="Proteomes" id="UP001549104"/>
    </source>
</evidence>
<feature type="transmembrane region" description="Helical" evidence="1">
    <location>
        <begin position="6"/>
        <end position="24"/>
    </location>
</feature>
<dbReference type="InterPro" id="IPR024163">
    <property type="entry name" value="Aerotolerance_reg_N"/>
</dbReference>